<dbReference type="Proteomes" id="UP000279336">
    <property type="component" value="Unassembled WGS sequence"/>
</dbReference>
<evidence type="ECO:0000256" key="2">
    <source>
        <dbReference type="SAM" id="MobiDB-lite"/>
    </source>
</evidence>
<protein>
    <recommendedName>
        <fullName evidence="3">SWIM-type domain-containing protein</fullName>
    </recommendedName>
</protein>
<accession>A0A8B3FNJ8</accession>
<keyword evidence="1" id="KW-0862">Zinc</keyword>
<dbReference type="EMBL" id="RCIW01000005">
    <property type="protein sequence ID" value="RLP11378.1"/>
    <property type="molecule type" value="Genomic_DNA"/>
</dbReference>
<dbReference type="PROSITE" id="PS50966">
    <property type="entry name" value="ZF_SWIM"/>
    <property type="match status" value="1"/>
</dbReference>
<evidence type="ECO:0000256" key="1">
    <source>
        <dbReference type="PROSITE-ProRule" id="PRU00325"/>
    </source>
</evidence>
<evidence type="ECO:0000313" key="4">
    <source>
        <dbReference type="EMBL" id="RLP11378.1"/>
    </source>
</evidence>
<dbReference type="AlphaFoldDB" id="A0A8B3FNJ8"/>
<dbReference type="Pfam" id="PF04434">
    <property type="entry name" value="SWIM"/>
    <property type="match status" value="1"/>
</dbReference>
<dbReference type="OrthoDB" id="3677745at2"/>
<feature type="region of interest" description="Disordered" evidence="2">
    <location>
        <begin position="1"/>
        <end position="20"/>
    </location>
</feature>
<dbReference type="InterPro" id="IPR049245">
    <property type="entry name" value="DUF6880"/>
</dbReference>
<name>A0A8B3FNJ8_9ACTN</name>
<keyword evidence="1" id="KW-0479">Metal-binding</keyword>
<keyword evidence="1" id="KW-0863">Zinc-finger</keyword>
<comment type="caution">
    <text evidence="4">The sequence shown here is derived from an EMBL/GenBank/DDBJ whole genome shotgun (WGS) entry which is preliminary data.</text>
</comment>
<sequence length="601" mass="66126">MARFDMRLGTGGQSHRGLSAHPAPCKACCMAIVVDGVLSSAVLLEAAGESSYERGMNYVDAVRALSVSAGRATGKVKGTLPYDVQLTWDDGVLSGACTCPHFLNGNFCKHLVAVGLAVLDGARTSALDMEPHPTDPVERYLEGLEAAELRELVLLLAQTYPAAEEHLETMAALATGDTQAVQEKMMATARSLTSGRRFLDYYEAMDYANQVEDFLDELAELLGRPGGASAASPALLHITTRLRTQLETRVDDSSGMVGDACQRAVELYARACRASDPDPVKLGRWLAAFRIDSPGWPETTLSEFLPALGDRGLAVYRRAVEKAARRSTPDDDAYPRSMLIELADHDGDLDRAVQLLGQGEHPQYPVIIERLLAVGRRREAISYLDRAVAESRVSSRSLAWGPSGNPYWLDPYRAVELYLEDGQTEDALELVRGLFRSEPSPQALDLVISTGERLGRRDEELEDALTTAENRDWPNGDTVIALALHIGDVKRAWAAADRWGVRASWQELADAEPQPRPDEAIELYRKNIEKTLITPGRANAREAADMALLMRRLIDRADDADQGSNRGQGHRAEAFAEWLEELKSRYRRRPTVDDEFTRAGL</sequence>
<evidence type="ECO:0000313" key="5">
    <source>
        <dbReference type="Proteomes" id="UP000279336"/>
    </source>
</evidence>
<feature type="domain" description="SWIM-type" evidence="3">
    <location>
        <begin position="82"/>
        <end position="119"/>
    </location>
</feature>
<evidence type="ECO:0000259" key="3">
    <source>
        <dbReference type="PROSITE" id="PS50966"/>
    </source>
</evidence>
<reference evidence="4 5" key="1">
    <citation type="submission" date="2018-10" db="EMBL/GenBank/DDBJ databases">
        <title>Propionibacterium australiense Genome Sequencing and Assembly.</title>
        <authorList>
            <person name="Bernier A.-M."/>
            <person name="Bernard K."/>
        </authorList>
    </citation>
    <scope>NUCLEOTIDE SEQUENCE [LARGE SCALE GENOMIC DNA]</scope>
    <source>
        <strain evidence="4 5">NML98A078</strain>
    </source>
</reference>
<gene>
    <name evidence="4" type="ORF">D7U36_04515</name>
</gene>
<proteinExistence type="predicted"/>
<organism evidence="4 5">
    <name type="scientific">Propionibacterium australiense</name>
    <dbReference type="NCBI Taxonomy" id="119981"/>
    <lineage>
        <taxon>Bacteria</taxon>
        <taxon>Bacillati</taxon>
        <taxon>Actinomycetota</taxon>
        <taxon>Actinomycetes</taxon>
        <taxon>Propionibacteriales</taxon>
        <taxon>Propionibacteriaceae</taxon>
        <taxon>Propionibacterium</taxon>
    </lineage>
</organism>
<dbReference type="Pfam" id="PF21810">
    <property type="entry name" value="DUF6880"/>
    <property type="match status" value="1"/>
</dbReference>
<dbReference type="GO" id="GO:0008270">
    <property type="term" value="F:zinc ion binding"/>
    <property type="evidence" value="ECO:0007669"/>
    <property type="project" value="UniProtKB-KW"/>
</dbReference>
<dbReference type="InterPro" id="IPR007527">
    <property type="entry name" value="Znf_SWIM"/>
</dbReference>